<evidence type="ECO:0000313" key="2">
    <source>
        <dbReference type="Proteomes" id="UP000028500"/>
    </source>
</evidence>
<accession>A0A077PM40</accession>
<proteinExistence type="predicted"/>
<dbReference type="Proteomes" id="UP000028500">
    <property type="component" value="Unassembled WGS sequence"/>
</dbReference>
<dbReference type="EMBL" id="CBSY010000200">
    <property type="protein sequence ID" value="CDH20824.1"/>
    <property type="molecule type" value="Genomic_DNA"/>
</dbReference>
<organism evidence="1 2">
    <name type="scientific">Xenorhabdus bovienii str. kraussei Quebec</name>
    <dbReference type="NCBI Taxonomy" id="1398203"/>
    <lineage>
        <taxon>Bacteria</taxon>
        <taxon>Pseudomonadati</taxon>
        <taxon>Pseudomonadota</taxon>
        <taxon>Gammaproteobacteria</taxon>
        <taxon>Enterobacterales</taxon>
        <taxon>Morganellaceae</taxon>
        <taxon>Xenorhabdus</taxon>
    </lineage>
</organism>
<name>A0A077PM40_XENBV</name>
<dbReference type="HOGENOM" id="CLU_2978262_0_0_6"/>
<reference evidence="1" key="1">
    <citation type="submission" date="2013-07" db="EMBL/GenBank/DDBJ databases">
        <title>Sub-species coevolution in mutualistic symbiosis.</title>
        <authorList>
            <person name="Murfin K."/>
            <person name="Klassen J."/>
            <person name="Lee M."/>
            <person name="Forst S."/>
            <person name="Stock P."/>
            <person name="Goodrich-Blair H."/>
        </authorList>
    </citation>
    <scope>NUCLEOTIDE SEQUENCE [LARGE SCALE GENOMIC DNA]</scope>
    <source>
        <strain evidence="1">Kraussei Quebec</strain>
    </source>
</reference>
<comment type="caution">
    <text evidence="1">The sequence shown here is derived from an EMBL/GenBank/DDBJ whole genome shotgun (WGS) entry which is preliminary data.</text>
</comment>
<dbReference type="AlphaFoldDB" id="A0A077PM40"/>
<sequence>MIFKKPQEFHSESLSGISQFSTNMAVSMAHLGKQLFCMHSMLLLGCNSVISFFRISPN</sequence>
<protein>
    <submittedName>
        <fullName evidence="1">Uncharacterized protein</fullName>
    </submittedName>
</protein>
<evidence type="ECO:0000313" key="1">
    <source>
        <dbReference type="EMBL" id="CDH20824.1"/>
    </source>
</evidence>
<keyword evidence="2" id="KW-1185">Reference proteome</keyword>
<gene>
    <name evidence="1" type="ORF">XBKQ1_2790021</name>
</gene>